<protein>
    <submittedName>
        <fullName evidence="1">Nucleoid-associated protein</fullName>
    </submittedName>
</protein>
<evidence type="ECO:0000313" key="1">
    <source>
        <dbReference type="EMBL" id="QXH35553.1"/>
    </source>
</evidence>
<accession>A0ABX8M9A0</accession>
<sequence length="370" mass="41468">MNQIQTMDGAVNGPQPADGAALQPNQLKIFNAAIQKIDVQNQTLGDPFYRTAETDIKNYLTGLIDELLKNKRNQSFKIETTGEVGKLVTGLSTTKFKEFAKDLSERLLNLEVNVQTQLGKFTTLRSGSLFCCHFQLDEKACLLIVKVDHADFINETTFIKDTGLPAKHRAQKCAIFEIINGILAETVIIIDSAPSVTEYWWKDFLTLTALSSPQINTLRAFTAVEGLLAAKVKPKSKSDYWTLRNALVGYFTTRPQCSYPDMVNELFSAYKPDNPDVSMPEFIVAANLLPSKKIDGFDTHFDLTPSVINAKIKRQIKLSHNVDLRITGEVEDIKNFFSTGEENGRKFLKIYSEEGYNAFNRKESDDDSIG</sequence>
<name>A0ABX8M9A0_9PSED</name>
<proteinExistence type="predicted"/>
<keyword evidence="2" id="KW-1185">Reference proteome</keyword>
<reference evidence="1" key="1">
    <citation type="journal article" date="2021" name="Microorganisms">
        <title>The Ever-Expanding Pseudomonas Genus: Description of 43 New Species and Partition of the Pseudomonas putida Group.</title>
        <authorList>
            <person name="Girard L."/>
            <person name="Lood C."/>
            <person name="Hofte M."/>
            <person name="Vandamme P."/>
            <person name="Rokni-Zadeh H."/>
            <person name="van Noort V."/>
            <person name="Lavigne R."/>
            <person name="De Mot R."/>
        </authorList>
    </citation>
    <scope>NUCLEOTIDE SEQUENCE</scope>
    <source>
        <strain evidence="1">COW39</strain>
    </source>
</reference>
<organism evidence="1 2">
    <name type="scientific">Pseudomonas muyukensis</name>
    <dbReference type="NCBI Taxonomy" id="2842357"/>
    <lineage>
        <taxon>Bacteria</taxon>
        <taxon>Pseudomonadati</taxon>
        <taxon>Pseudomonadota</taxon>
        <taxon>Gammaproteobacteria</taxon>
        <taxon>Pseudomonadales</taxon>
        <taxon>Pseudomonadaceae</taxon>
        <taxon>Pseudomonas</taxon>
    </lineage>
</organism>
<gene>
    <name evidence="1" type="ORF">KSS95_01625</name>
</gene>
<dbReference type="InterPro" id="IPR007358">
    <property type="entry name" value="Nucleoid_associated_NdpA"/>
</dbReference>
<dbReference type="RefSeq" id="WP_217851044.1">
    <property type="nucleotide sequence ID" value="NZ_CP077073.1"/>
</dbReference>
<dbReference type="EMBL" id="CP077073">
    <property type="protein sequence ID" value="QXH35553.1"/>
    <property type="molecule type" value="Genomic_DNA"/>
</dbReference>
<dbReference type="Proteomes" id="UP001047646">
    <property type="component" value="Chromosome"/>
</dbReference>
<dbReference type="Pfam" id="PF04245">
    <property type="entry name" value="NA37"/>
    <property type="match status" value="1"/>
</dbReference>
<evidence type="ECO:0000313" key="2">
    <source>
        <dbReference type="Proteomes" id="UP001047646"/>
    </source>
</evidence>